<proteinExistence type="predicted"/>
<dbReference type="PANTHER" id="PTHR43179">
    <property type="entry name" value="RHAMNOSYLTRANSFERASE WBBL"/>
    <property type="match status" value="1"/>
</dbReference>
<reference evidence="2" key="1">
    <citation type="journal article" date="2019" name="Int. J. Syst. Evol. Microbiol.">
        <title>The Global Catalogue of Microorganisms (GCM) 10K type strain sequencing project: providing services to taxonomists for standard genome sequencing and annotation.</title>
        <authorList>
            <consortium name="The Broad Institute Genomics Platform"/>
            <consortium name="The Broad Institute Genome Sequencing Center for Infectious Disease"/>
            <person name="Wu L."/>
            <person name="Ma J."/>
        </authorList>
    </citation>
    <scope>NUCLEOTIDE SEQUENCE [LARGE SCALE GENOMIC DNA]</scope>
    <source>
        <strain evidence="2">JCM 16949</strain>
    </source>
</reference>
<organism evidence="1 2">
    <name type="scientific">Leifsonella bigeumensis</name>
    <dbReference type="NCBI Taxonomy" id="433643"/>
    <lineage>
        <taxon>Bacteria</taxon>
        <taxon>Bacillati</taxon>
        <taxon>Actinomycetota</taxon>
        <taxon>Actinomycetes</taxon>
        <taxon>Micrococcales</taxon>
        <taxon>Microbacteriaceae</taxon>
        <taxon>Leifsonella</taxon>
    </lineage>
</organism>
<comment type="caution">
    <text evidence="1">The sequence shown here is derived from an EMBL/GenBank/DDBJ whole genome shotgun (WGS) entry which is preliminary data.</text>
</comment>
<dbReference type="SUPFAM" id="SSF53448">
    <property type="entry name" value="Nucleotide-diphospho-sugar transferases"/>
    <property type="match status" value="1"/>
</dbReference>
<sequence length="299" mass="31523">MAKSGGSASSPRLGVVTVSYGSESVLPAFLESVADSTAGGGSVPVVVVDNLPGEGDAHALADAAGAQYLPMASNLGYGAAANAAIAALPADVDWVLISNPDVVLGSCVLDLLREAGDEDAAIASVGPAVYNADGTLYPSARAVPSLRTGVGHAMFANLWPGNPWSKRYRNDAEAPTGRRDAGWLSGSCLLVRRSAFDELGGFDPGYFMYFEDVDLGYRFGRHGYRNLYEPSARVTHTGAHSTNSDSAKMIAVHHTSARRFLARKYSGPLLWPVRIALTAGLTIRSAIIGRRIRRQESQS</sequence>
<dbReference type="Pfam" id="PF13641">
    <property type="entry name" value="Glyco_tranf_2_3"/>
    <property type="match status" value="1"/>
</dbReference>
<evidence type="ECO:0000313" key="1">
    <source>
        <dbReference type="EMBL" id="GAA3735378.1"/>
    </source>
</evidence>
<dbReference type="PANTHER" id="PTHR43179:SF7">
    <property type="entry name" value="RHAMNOSYLTRANSFERASE WBBL"/>
    <property type="match status" value="1"/>
</dbReference>
<gene>
    <name evidence="1" type="ORF">GCM10022239_09280</name>
</gene>
<dbReference type="EMBL" id="BAABAE010000002">
    <property type="protein sequence ID" value="GAA3735378.1"/>
    <property type="molecule type" value="Genomic_DNA"/>
</dbReference>
<accession>A0ABP7FC06</accession>
<dbReference type="Proteomes" id="UP001501004">
    <property type="component" value="Unassembled WGS sequence"/>
</dbReference>
<dbReference type="RefSeq" id="WP_344754194.1">
    <property type="nucleotide sequence ID" value="NZ_BAABAE010000002.1"/>
</dbReference>
<dbReference type="Gene3D" id="3.90.550.10">
    <property type="entry name" value="Spore Coat Polysaccharide Biosynthesis Protein SpsA, Chain A"/>
    <property type="match status" value="1"/>
</dbReference>
<dbReference type="InterPro" id="IPR029044">
    <property type="entry name" value="Nucleotide-diphossugar_trans"/>
</dbReference>
<keyword evidence="2" id="KW-1185">Reference proteome</keyword>
<protein>
    <submittedName>
        <fullName evidence="1">Glycosyltransferase family 2 protein</fullName>
    </submittedName>
</protein>
<evidence type="ECO:0000313" key="2">
    <source>
        <dbReference type="Proteomes" id="UP001501004"/>
    </source>
</evidence>
<name>A0ABP7FC06_9MICO</name>